<dbReference type="EMBL" id="QXDL01000146">
    <property type="protein sequence ID" value="RIH81855.1"/>
    <property type="molecule type" value="Genomic_DNA"/>
</dbReference>
<name>A0A399EBY2_9DEIN</name>
<feature type="transmembrane region" description="Helical" evidence="1">
    <location>
        <begin position="21"/>
        <end position="39"/>
    </location>
</feature>
<evidence type="ECO:0000313" key="2">
    <source>
        <dbReference type="EMBL" id="RIH81855.1"/>
    </source>
</evidence>
<keyword evidence="3" id="KW-1185">Reference proteome</keyword>
<feature type="transmembrane region" description="Helical" evidence="1">
    <location>
        <begin position="45"/>
        <end position="62"/>
    </location>
</feature>
<organism evidence="2 3">
    <name type="scientific">Calidithermus terrae</name>
    <dbReference type="NCBI Taxonomy" id="1408545"/>
    <lineage>
        <taxon>Bacteria</taxon>
        <taxon>Thermotogati</taxon>
        <taxon>Deinococcota</taxon>
        <taxon>Deinococci</taxon>
        <taxon>Thermales</taxon>
        <taxon>Thermaceae</taxon>
        <taxon>Calidithermus</taxon>
    </lineage>
</organism>
<keyword evidence="1" id="KW-1133">Transmembrane helix</keyword>
<protein>
    <submittedName>
        <fullName evidence="2">Uncharacterized protein</fullName>
    </submittedName>
</protein>
<keyword evidence="1" id="KW-0812">Transmembrane</keyword>
<feature type="transmembrane region" description="Helical" evidence="1">
    <location>
        <begin position="264"/>
        <end position="283"/>
    </location>
</feature>
<dbReference type="AlphaFoldDB" id="A0A399EBY2"/>
<gene>
    <name evidence="2" type="ORF">Mterra_02928</name>
</gene>
<feature type="transmembrane region" description="Helical" evidence="1">
    <location>
        <begin position="147"/>
        <end position="164"/>
    </location>
</feature>
<sequence length="292" mass="30832">MIRRLTSLDRGLDWAYPSNRFVVGLCLAFAVAAFVLQNVWLGQPVLWGVLAGAGWVFAAWALGRELDPDHPETAARAGVALALSQGLLLPLLSAQPRLALAGLLVTGVLVVLARLLGRTTGRPTTWLDVAAVASSPLLATWLTGRPLWALALPLALALVADANRDGAPRRAWAGLALAAAAGVAALLWVHPAGRVASEPWVLWFAAATVLLGWAALLVWMWQKPLSKADNGLPLEYERLLGARALVALATLLLVWTAGFLPLLALGWVGVFGAVAAATAQYWVSGPSETHKP</sequence>
<feature type="transmembrane region" description="Helical" evidence="1">
    <location>
        <begin position="240"/>
        <end position="258"/>
    </location>
</feature>
<keyword evidence="1" id="KW-0472">Membrane</keyword>
<evidence type="ECO:0000256" key="1">
    <source>
        <dbReference type="SAM" id="Phobius"/>
    </source>
</evidence>
<dbReference type="RefSeq" id="WP_119315902.1">
    <property type="nucleotide sequence ID" value="NZ_QXDL01000146.1"/>
</dbReference>
<feature type="transmembrane region" description="Helical" evidence="1">
    <location>
        <begin position="171"/>
        <end position="189"/>
    </location>
</feature>
<feature type="transmembrane region" description="Helical" evidence="1">
    <location>
        <begin position="98"/>
        <end position="117"/>
    </location>
</feature>
<accession>A0A399EBY2</accession>
<comment type="caution">
    <text evidence="2">The sequence shown here is derived from an EMBL/GenBank/DDBJ whole genome shotgun (WGS) entry which is preliminary data.</text>
</comment>
<proteinExistence type="predicted"/>
<reference evidence="2 3" key="1">
    <citation type="submission" date="2018-08" db="EMBL/GenBank/DDBJ databases">
        <title>Meiothermus terrae DSM 26712 genome sequencing project.</title>
        <authorList>
            <person name="Da Costa M.S."/>
            <person name="Albuquerque L."/>
            <person name="Raposo P."/>
            <person name="Froufe H.J.C."/>
            <person name="Barroso C.S."/>
            <person name="Egas C."/>
        </authorList>
    </citation>
    <scope>NUCLEOTIDE SEQUENCE [LARGE SCALE GENOMIC DNA]</scope>
    <source>
        <strain evidence="2 3">DSM 26712</strain>
    </source>
</reference>
<feature type="transmembrane region" description="Helical" evidence="1">
    <location>
        <begin position="201"/>
        <end position="219"/>
    </location>
</feature>
<evidence type="ECO:0000313" key="3">
    <source>
        <dbReference type="Proteomes" id="UP000265715"/>
    </source>
</evidence>
<dbReference type="Proteomes" id="UP000265715">
    <property type="component" value="Unassembled WGS sequence"/>
</dbReference>